<name>A0AAV5PB89_CELCE</name>
<dbReference type="SUPFAM" id="SSF55729">
    <property type="entry name" value="Acyl-CoA N-acyltransferases (Nat)"/>
    <property type="match status" value="1"/>
</dbReference>
<dbReference type="Proteomes" id="UP000319068">
    <property type="component" value="Chromosome"/>
</dbReference>
<accession>A0AAV5PB89</accession>
<evidence type="ECO:0000259" key="3">
    <source>
        <dbReference type="PROSITE" id="PS51186"/>
    </source>
</evidence>
<dbReference type="CDD" id="cd04301">
    <property type="entry name" value="NAT_SF"/>
    <property type="match status" value="1"/>
</dbReference>
<keyword evidence="2" id="KW-0012">Acyltransferase</keyword>
<proteinExistence type="predicted"/>
<evidence type="ECO:0000256" key="1">
    <source>
        <dbReference type="ARBA" id="ARBA00022679"/>
    </source>
</evidence>
<dbReference type="Proteomes" id="UP001165168">
    <property type="component" value="Unassembled WGS sequence"/>
</dbReference>
<dbReference type="InterPro" id="IPR050832">
    <property type="entry name" value="Bact_Acetyltransf"/>
</dbReference>
<evidence type="ECO:0000313" key="4">
    <source>
        <dbReference type="EMBL" id="GLY58928.1"/>
    </source>
</evidence>
<reference evidence="5 6" key="1">
    <citation type="submission" date="2019-07" db="EMBL/GenBank/DDBJ databases">
        <title>Complete Genome Sequence and Methylome Analysis of Arthrobacter luteus NEB113.</title>
        <authorList>
            <person name="Fomenkov A."/>
            <person name="Anton B.P."/>
            <person name="Vincze T."/>
            <person name="Roberts R.J."/>
        </authorList>
    </citation>
    <scope>NUCLEOTIDE SEQUENCE [LARGE SCALE GENOMIC DNA]</scope>
    <source>
        <strain evidence="5 6">NEB113</strain>
    </source>
</reference>
<dbReference type="PANTHER" id="PTHR43877">
    <property type="entry name" value="AMINOALKYLPHOSPHONATE N-ACETYLTRANSFERASE-RELATED-RELATED"/>
    <property type="match status" value="1"/>
</dbReference>
<protein>
    <submittedName>
        <fullName evidence="4 5">N-acetyltransferase</fullName>
    </submittedName>
</protein>
<dbReference type="EMBL" id="BSTG01000005">
    <property type="protein sequence ID" value="GLY58928.1"/>
    <property type="molecule type" value="Genomic_DNA"/>
</dbReference>
<dbReference type="RefSeq" id="WP_114554181.1">
    <property type="nucleotide sequence ID" value="NZ_BSTG01000005.1"/>
</dbReference>
<keyword evidence="6" id="KW-1185">Reference proteome</keyword>
<organism evidence="4 7">
    <name type="scientific">Cellulosimicrobium cellulans</name>
    <name type="common">Arthrobacter luteus</name>
    <dbReference type="NCBI Taxonomy" id="1710"/>
    <lineage>
        <taxon>Bacteria</taxon>
        <taxon>Bacillati</taxon>
        <taxon>Actinomycetota</taxon>
        <taxon>Actinomycetes</taxon>
        <taxon>Micrococcales</taxon>
        <taxon>Promicromonosporaceae</taxon>
        <taxon>Cellulosimicrobium</taxon>
    </lineage>
</organism>
<evidence type="ECO:0000313" key="7">
    <source>
        <dbReference type="Proteomes" id="UP001165168"/>
    </source>
</evidence>
<keyword evidence="1" id="KW-0808">Transferase</keyword>
<reference evidence="4" key="2">
    <citation type="submission" date="2023-03" db="EMBL/GenBank/DDBJ databases">
        <title>Cellulosimicrobium cellulans NBRC 103059.</title>
        <authorList>
            <person name="Ichikawa N."/>
            <person name="Sato H."/>
            <person name="Tonouchi N."/>
        </authorList>
    </citation>
    <scope>NUCLEOTIDE SEQUENCE</scope>
    <source>
        <strain evidence="4">NBRC 103059</strain>
    </source>
</reference>
<sequence length="172" mass="19051">MVTELSEVTIRPAGPADARAIAAVHIASWRGAYAGIVPDEYLASLDHDQREKHWVQSLGTAGARTWLADADGRTIGFATLGPGRDEDAEPGDLEIYAIYLDPESWGRGVARDLMRTMLGEVAPGTTVTLWVLEDAERARRFYRRHGFSPDGVERRDDIGGKDLTAVRYRRRS</sequence>
<dbReference type="PROSITE" id="PS51186">
    <property type="entry name" value="GNAT"/>
    <property type="match status" value="1"/>
</dbReference>
<evidence type="ECO:0000313" key="5">
    <source>
        <dbReference type="EMBL" id="QDP76188.1"/>
    </source>
</evidence>
<evidence type="ECO:0000313" key="6">
    <source>
        <dbReference type="Proteomes" id="UP000319068"/>
    </source>
</evidence>
<evidence type="ECO:0000256" key="2">
    <source>
        <dbReference type="ARBA" id="ARBA00023315"/>
    </source>
</evidence>
<gene>
    <name evidence="4" type="ORF">Ccel01_35300</name>
    <name evidence="5" type="ORF">FOG94_14650</name>
</gene>
<dbReference type="AlphaFoldDB" id="A0AAV5PB89"/>
<dbReference type="Pfam" id="PF00583">
    <property type="entry name" value="Acetyltransf_1"/>
    <property type="match status" value="1"/>
</dbReference>
<dbReference type="InterPro" id="IPR000182">
    <property type="entry name" value="GNAT_dom"/>
</dbReference>
<feature type="domain" description="N-acetyltransferase" evidence="3">
    <location>
        <begin position="8"/>
        <end position="172"/>
    </location>
</feature>
<dbReference type="GO" id="GO:0016747">
    <property type="term" value="F:acyltransferase activity, transferring groups other than amino-acyl groups"/>
    <property type="evidence" value="ECO:0007669"/>
    <property type="project" value="InterPro"/>
</dbReference>
<dbReference type="InterPro" id="IPR016181">
    <property type="entry name" value="Acyl_CoA_acyltransferase"/>
</dbReference>
<dbReference type="Gene3D" id="3.40.630.30">
    <property type="match status" value="1"/>
</dbReference>
<dbReference type="EMBL" id="CP041694">
    <property type="protein sequence ID" value="QDP76188.1"/>
    <property type="molecule type" value="Genomic_DNA"/>
</dbReference>